<comment type="caution">
    <text evidence="10">The sequence shown here is derived from an EMBL/GenBank/DDBJ whole genome shotgun (WGS) entry which is preliminary data.</text>
</comment>
<dbReference type="OrthoDB" id="437922at2759"/>
<evidence type="ECO:0000259" key="9">
    <source>
        <dbReference type="Pfam" id="PF03725"/>
    </source>
</evidence>
<evidence type="ECO:0000259" key="8">
    <source>
        <dbReference type="Pfam" id="PF01138"/>
    </source>
</evidence>
<evidence type="ECO:0000256" key="7">
    <source>
        <dbReference type="ARBA" id="ARBA00077929"/>
    </source>
</evidence>
<evidence type="ECO:0000256" key="2">
    <source>
        <dbReference type="ARBA" id="ARBA00004604"/>
    </source>
</evidence>
<dbReference type="InterPro" id="IPR020568">
    <property type="entry name" value="Ribosomal_Su5_D2-typ_SF"/>
</dbReference>
<dbReference type="EMBL" id="JANBPY010000421">
    <property type="protein sequence ID" value="KAJ1966945.1"/>
    <property type="molecule type" value="Genomic_DNA"/>
</dbReference>
<dbReference type="Pfam" id="PF01138">
    <property type="entry name" value="RNase_PH"/>
    <property type="match status" value="1"/>
</dbReference>
<reference evidence="10" key="1">
    <citation type="submission" date="2022-07" db="EMBL/GenBank/DDBJ databases">
        <title>Phylogenomic reconstructions and comparative analyses of Kickxellomycotina fungi.</title>
        <authorList>
            <person name="Reynolds N.K."/>
            <person name="Stajich J.E."/>
            <person name="Barry K."/>
            <person name="Grigoriev I.V."/>
            <person name="Crous P."/>
            <person name="Smith M.E."/>
        </authorList>
    </citation>
    <scope>NUCLEOTIDE SEQUENCE</scope>
    <source>
        <strain evidence="10">RSA 1196</strain>
    </source>
</reference>
<comment type="subunit">
    <text evidence="6">Component of the RNA exosome complex. Specifically part of the catalytically inactive RNA exosome core complex (Exo-9) which may associate with the catalytic subunits RRP6 and DIS3 in cytoplasmic- and nuclear-specific RNA exosome complex forms. Exo-9 is formed by a hexameric base ring of RNase PH domain-containing subunits and a cap ring consisting of CSL4, RRP4 and RRP40.</text>
</comment>
<dbReference type="Pfam" id="PF03725">
    <property type="entry name" value="RNase_PH_C"/>
    <property type="match status" value="1"/>
</dbReference>
<dbReference type="InterPro" id="IPR001247">
    <property type="entry name" value="ExoRNase_PH_dom1"/>
</dbReference>
<dbReference type="SUPFAM" id="SSF55666">
    <property type="entry name" value="Ribonuclease PH domain 2-like"/>
    <property type="match status" value="1"/>
</dbReference>
<proteinExistence type="inferred from homology"/>
<dbReference type="InterPro" id="IPR015847">
    <property type="entry name" value="ExoRNase_PH_dom2"/>
</dbReference>
<dbReference type="Proteomes" id="UP001150925">
    <property type="component" value="Unassembled WGS sequence"/>
</dbReference>
<dbReference type="GO" id="GO:0003723">
    <property type="term" value="F:RNA binding"/>
    <property type="evidence" value="ECO:0007669"/>
    <property type="project" value="TreeGrafter"/>
</dbReference>
<keyword evidence="5" id="KW-0271">Exosome</keyword>
<evidence type="ECO:0000256" key="5">
    <source>
        <dbReference type="ARBA" id="ARBA00022835"/>
    </source>
</evidence>
<evidence type="ECO:0000256" key="4">
    <source>
        <dbReference type="ARBA" id="ARBA00022490"/>
    </source>
</evidence>
<keyword evidence="11" id="KW-1185">Reference proteome</keyword>
<dbReference type="GO" id="GO:0016075">
    <property type="term" value="P:rRNA catabolic process"/>
    <property type="evidence" value="ECO:0007669"/>
    <property type="project" value="TreeGrafter"/>
</dbReference>
<dbReference type="PANTHER" id="PTHR11953">
    <property type="entry name" value="EXOSOME COMPLEX COMPONENT"/>
    <property type="match status" value="1"/>
</dbReference>
<dbReference type="SUPFAM" id="SSF54211">
    <property type="entry name" value="Ribosomal protein S5 domain 2-like"/>
    <property type="match status" value="1"/>
</dbReference>
<sequence length="247" mass="27302">MSRLELLSPEGLRVDGRRANELRRIACKQSVLSDADGSAYYEQGNTKVLATVYGPCEPRNKGQALHDRCIVHVEFTVAPFSTSERRQRSRSDKRLLEIASGIRQAFEAVIISTTYPRSEISIYLHLLQDDGGNLQACINATTLALIDAGIPMTDYICACSAGYIDETPMLDLNHLEEASFETPDLTIAVLPRSGKATLLQMESRLPADRLEETLHLATEGCRQIHKLLDAAVQENTGELILKYANAI</sequence>
<feature type="domain" description="Exoribonuclease phosphorolytic" evidence="9">
    <location>
        <begin position="154"/>
        <end position="220"/>
    </location>
</feature>
<dbReference type="Gene3D" id="3.30.230.70">
    <property type="entry name" value="GHMP Kinase, N-terminal domain"/>
    <property type="match status" value="1"/>
</dbReference>
<evidence type="ECO:0000313" key="10">
    <source>
        <dbReference type="EMBL" id="KAJ1966945.1"/>
    </source>
</evidence>
<dbReference type="InterPro" id="IPR036345">
    <property type="entry name" value="ExoRNase_PH_dom2_sf"/>
</dbReference>
<comment type="subcellular location">
    <subcellularLocation>
        <location evidence="1">Cytoplasm</location>
    </subcellularLocation>
    <subcellularLocation>
        <location evidence="2">Nucleus</location>
        <location evidence="2">Nucleolus</location>
    </subcellularLocation>
</comment>
<evidence type="ECO:0000313" key="11">
    <source>
        <dbReference type="Proteomes" id="UP001150925"/>
    </source>
</evidence>
<dbReference type="PANTHER" id="PTHR11953:SF0">
    <property type="entry name" value="EXOSOME COMPLEX COMPONENT RRP41"/>
    <property type="match status" value="1"/>
</dbReference>
<gene>
    <name evidence="10" type="primary">SKI6</name>
    <name evidence="10" type="ORF">IWQ62_002151</name>
</gene>
<feature type="domain" description="Exoribonuclease phosphorolytic" evidence="8">
    <location>
        <begin position="21"/>
        <end position="151"/>
    </location>
</feature>
<dbReference type="GO" id="GO:0000176">
    <property type="term" value="C:nuclear exosome (RNase complex)"/>
    <property type="evidence" value="ECO:0007669"/>
    <property type="project" value="TreeGrafter"/>
</dbReference>
<evidence type="ECO:0000256" key="3">
    <source>
        <dbReference type="ARBA" id="ARBA00006678"/>
    </source>
</evidence>
<evidence type="ECO:0000256" key="1">
    <source>
        <dbReference type="ARBA" id="ARBA00004496"/>
    </source>
</evidence>
<dbReference type="CDD" id="cd11370">
    <property type="entry name" value="RNase_PH_RRP41"/>
    <property type="match status" value="1"/>
</dbReference>
<keyword evidence="4" id="KW-0963">Cytoplasm</keyword>
<dbReference type="InterPro" id="IPR027408">
    <property type="entry name" value="PNPase/RNase_PH_dom_sf"/>
</dbReference>
<accession>A0A9W8AQZ4</accession>
<dbReference type="GO" id="GO:0000177">
    <property type="term" value="C:cytoplasmic exosome (RNase complex)"/>
    <property type="evidence" value="ECO:0007669"/>
    <property type="project" value="TreeGrafter"/>
</dbReference>
<dbReference type="GO" id="GO:0071051">
    <property type="term" value="P:poly(A)-dependent snoRNA 3'-end processing"/>
    <property type="evidence" value="ECO:0007669"/>
    <property type="project" value="TreeGrafter"/>
</dbReference>
<dbReference type="GO" id="GO:0071028">
    <property type="term" value="P:nuclear mRNA surveillance"/>
    <property type="evidence" value="ECO:0007669"/>
    <property type="project" value="TreeGrafter"/>
</dbReference>
<comment type="similarity">
    <text evidence="3">Belongs to the RNase PH family.</text>
</comment>
<dbReference type="GO" id="GO:0005730">
    <property type="term" value="C:nucleolus"/>
    <property type="evidence" value="ECO:0007669"/>
    <property type="project" value="UniProtKB-SubCell"/>
</dbReference>
<protein>
    <recommendedName>
        <fullName evidence="7">Ribosomal RNA-processing protein 41</fullName>
    </recommendedName>
</protein>
<dbReference type="FunFam" id="3.30.230.70:FF:000004">
    <property type="entry name" value="Exosome complex component Rrp41"/>
    <property type="match status" value="1"/>
</dbReference>
<dbReference type="AlphaFoldDB" id="A0A9W8AQZ4"/>
<dbReference type="InterPro" id="IPR050080">
    <property type="entry name" value="RNase_PH"/>
</dbReference>
<name>A0A9W8AQZ4_9FUNG</name>
<organism evidence="10 11">
    <name type="scientific">Dispira parvispora</name>
    <dbReference type="NCBI Taxonomy" id="1520584"/>
    <lineage>
        <taxon>Eukaryota</taxon>
        <taxon>Fungi</taxon>
        <taxon>Fungi incertae sedis</taxon>
        <taxon>Zoopagomycota</taxon>
        <taxon>Kickxellomycotina</taxon>
        <taxon>Dimargaritomycetes</taxon>
        <taxon>Dimargaritales</taxon>
        <taxon>Dimargaritaceae</taxon>
        <taxon>Dispira</taxon>
    </lineage>
</organism>
<dbReference type="GO" id="GO:0034475">
    <property type="term" value="P:U4 snRNA 3'-end processing"/>
    <property type="evidence" value="ECO:0007669"/>
    <property type="project" value="TreeGrafter"/>
</dbReference>
<evidence type="ECO:0000256" key="6">
    <source>
        <dbReference type="ARBA" id="ARBA00063066"/>
    </source>
</evidence>